<dbReference type="EMBL" id="CP067420">
    <property type="protein sequence ID" value="QQP89157.1"/>
    <property type="molecule type" value="Genomic_DNA"/>
</dbReference>
<keyword evidence="3" id="KW-0238">DNA-binding</keyword>
<sequence>MSIRRPPLQPLAFFEAAGRHLNFSAAARELGVTQSAVSHQVAWLEADLGVPLFRRLHRGVALTAEGGRLFEVVRRGLDEIGAVLAAIRAGRGRRVLNVATDFGFAAWWLMPRLAELRERMPDLDVRIVTSQDAIDIRREAIDVAVSFGTGAWPGCTARPLFPEVVVPICSPGFLDGSGLSARPELLESLPLLHLESSDAAPWLSWRDWFEIHGVTGRRPAGLDLTFNNYPLVLQAALMGQGVALGWSPLVDALVRGGQLVAAGEPYERADRGYFIVEAEPGGSVPRPAGESREVFRTWILEEAERR</sequence>
<dbReference type="SUPFAM" id="SSF46785">
    <property type="entry name" value="Winged helix' DNA-binding domain"/>
    <property type="match status" value="1"/>
</dbReference>
<dbReference type="Pfam" id="PF00126">
    <property type="entry name" value="HTH_1"/>
    <property type="match status" value="1"/>
</dbReference>
<feature type="domain" description="HTH lysR-type" evidence="5">
    <location>
        <begin position="6"/>
        <end position="63"/>
    </location>
</feature>
<dbReference type="InterPro" id="IPR000847">
    <property type="entry name" value="LysR_HTH_N"/>
</dbReference>
<dbReference type="PANTHER" id="PTHR30537:SF26">
    <property type="entry name" value="GLYCINE CLEAVAGE SYSTEM TRANSCRIPTIONAL ACTIVATOR"/>
    <property type="match status" value="1"/>
</dbReference>
<evidence type="ECO:0000259" key="5">
    <source>
        <dbReference type="PROSITE" id="PS50931"/>
    </source>
</evidence>
<organism evidence="6 7">
    <name type="scientific">Skermanella cutis</name>
    <dbReference type="NCBI Taxonomy" id="2775420"/>
    <lineage>
        <taxon>Bacteria</taxon>
        <taxon>Pseudomonadati</taxon>
        <taxon>Pseudomonadota</taxon>
        <taxon>Alphaproteobacteria</taxon>
        <taxon>Rhodospirillales</taxon>
        <taxon>Azospirillaceae</taxon>
        <taxon>Skermanella</taxon>
    </lineage>
</organism>
<evidence type="ECO:0000256" key="4">
    <source>
        <dbReference type="ARBA" id="ARBA00023163"/>
    </source>
</evidence>
<evidence type="ECO:0000313" key="7">
    <source>
        <dbReference type="Proteomes" id="UP000595197"/>
    </source>
</evidence>
<dbReference type="InterPro" id="IPR036390">
    <property type="entry name" value="WH_DNA-bd_sf"/>
</dbReference>
<accession>A0ABX7B4T3</accession>
<dbReference type="Pfam" id="PF03466">
    <property type="entry name" value="LysR_substrate"/>
    <property type="match status" value="1"/>
</dbReference>
<gene>
    <name evidence="6" type="ORF">IGS68_24715</name>
</gene>
<dbReference type="RefSeq" id="WP_201075069.1">
    <property type="nucleotide sequence ID" value="NZ_CP067420.1"/>
</dbReference>
<dbReference type="InterPro" id="IPR017786">
    <property type="entry name" value="TF_choline_sulphate-util"/>
</dbReference>
<dbReference type="PANTHER" id="PTHR30537">
    <property type="entry name" value="HTH-TYPE TRANSCRIPTIONAL REGULATOR"/>
    <property type="match status" value="1"/>
</dbReference>
<protein>
    <submittedName>
        <fullName evidence="6">LysR family transcriptional regulator</fullName>
    </submittedName>
</protein>
<dbReference type="PRINTS" id="PR00039">
    <property type="entry name" value="HTHLYSR"/>
</dbReference>
<dbReference type="SUPFAM" id="SSF53850">
    <property type="entry name" value="Periplasmic binding protein-like II"/>
    <property type="match status" value="1"/>
</dbReference>
<dbReference type="CDD" id="cd08432">
    <property type="entry name" value="PBP2_GcdR_TrpI_HvrB_AmpR_like"/>
    <property type="match status" value="1"/>
</dbReference>
<reference evidence="6" key="1">
    <citation type="submission" date="2021-02" db="EMBL/GenBank/DDBJ databases">
        <title>Skermanella TT6 skin isolate.</title>
        <authorList>
            <person name="Lee K."/>
            <person name="Ganzorig M."/>
        </authorList>
    </citation>
    <scope>NUCLEOTIDE SEQUENCE</scope>
    <source>
        <strain evidence="6">TT6</strain>
    </source>
</reference>
<evidence type="ECO:0000313" key="6">
    <source>
        <dbReference type="EMBL" id="QQP89157.1"/>
    </source>
</evidence>
<comment type="similarity">
    <text evidence="1">Belongs to the LysR transcriptional regulatory family.</text>
</comment>
<dbReference type="Proteomes" id="UP000595197">
    <property type="component" value="Chromosome"/>
</dbReference>
<keyword evidence="7" id="KW-1185">Reference proteome</keyword>
<dbReference type="InterPro" id="IPR005119">
    <property type="entry name" value="LysR_subst-bd"/>
</dbReference>
<proteinExistence type="inferred from homology"/>
<evidence type="ECO:0000256" key="3">
    <source>
        <dbReference type="ARBA" id="ARBA00023125"/>
    </source>
</evidence>
<name>A0ABX7B4T3_9PROT</name>
<evidence type="ECO:0000256" key="2">
    <source>
        <dbReference type="ARBA" id="ARBA00023015"/>
    </source>
</evidence>
<dbReference type="InterPro" id="IPR036388">
    <property type="entry name" value="WH-like_DNA-bd_sf"/>
</dbReference>
<keyword evidence="4" id="KW-0804">Transcription</keyword>
<dbReference type="NCBIfam" id="TIGR03418">
    <property type="entry name" value="chol_sulf_TF"/>
    <property type="match status" value="1"/>
</dbReference>
<dbReference type="Gene3D" id="1.10.10.10">
    <property type="entry name" value="Winged helix-like DNA-binding domain superfamily/Winged helix DNA-binding domain"/>
    <property type="match status" value="1"/>
</dbReference>
<dbReference type="Gene3D" id="3.40.190.10">
    <property type="entry name" value="Periplasmic binding protein-like II"/>
    <property type="match status" value="2"/>
</dbReference>
<keyword evidence="2" id="KW-0805">Transcription regulation</keyword>
<dbReference type="InterPro" id="IPR058163">
    <property type="entry name" value="LysR-type_TF_proteobact-type"/>
</dbReference>
<evidence type="ECO:0000256" key="1">
    <source>
        <dbReference type="ARBA" id="ARBA00009437"/>
    </source>
</evidence>
<dbReference type="PROSITE" id="PS50931">
    <property type="entry name" value="HTH_LYSR"/>
    <property type="match status" value="1"/>
</dbReference>